<dbReference type="InterPro" id="IPR055259">
    <property type="entry name" value="YkvP/CgeB_Glyco_trans-like"/>
</dbReference>
<sequence>MTKQLDIVILGLSLSSSWGNGHATTFRALLGGLHEDGHRVLFLERDVPWYAGQRDLPEPDFCDLQYYSSIEQLLSLYADRIRSADAVVIGSYVPEGVQVIDQVASLSPRRLCFYDIDTPVTLAKLDRSDEEYLARRQIPLFDTYFSFSGGEVLDRLETNYGSRNSVALYCSVDASRYGNSGEPFEWELGYLGTYSPDRQPTVERLLVEVARRMPEKRFVVAGPQYPDDINWPQNVERIDHLPPAEHASFYSRQRFTLNVTRADMIAAGWSPSVRLFEAAACGTPIISDYWRGLDELLPHGEAIIIAHGTEDVVEALSNIDEQKRDAIAGSARDIVLQGHTGLARSRELVEALRALQPQPRVEQAARQRISA</sequence>
<comment type="caution">
    <text evidence="2">The sequence shown here is derived from an EMBL/GenBank/DDBJ whole genome shotgun (WGS) entry which is preliminary data.</text>
</comment>
<organism evidence="2 3">
    <name type="scientific">Pseudorhizobium tarimense</name>
    <dbReference type="NCBI Taxonomy" id="1079109"/>
    <lineage>
        <taxon>Bacteria</taxon>
        <taxon>Pseudomonadati</taxon>
        <taxon>Pseudomonadota</taxon>
        <taxon>Alphaproteobacteria</taxon>
        <taxon>Hyphomicrobiales</taxon>
        <taxon>Rhizobiaceae</taxon>
        <taxon>Rhizobium/Agrobacterium group</taxon>
        <taxon>Pseudorhizobium</taxon>
    </lineage>
</organism>
<dbReference type="EMBL" id="JBEPLJ010000003">
    <property type="protein sequence ID" value="MET3584764.1"/>
    <property type="molecule type" value="Genomic_DNA"/>
</dbReference>
<name>A0ABV2H2N9_9HYPH</name>
<feature type="domain" description="Spore protein YkvP/CgeB glycosyl transferase-like" evidence="1">
    <location>
        <begin position="199"/>
        <end position="349"/>
    </location>
</feature>
<dbReference type="Pfam" id="PF13524">
    <property type="entry name" value="Glyco_trans_1_2"/>
    <property type="match status" value="1"/>
</dbReference>
<dbReference type="RefSeq" id="WP_247242959.1">
    <property type="nucleotide sequence ID" value="NZ_JALJRA010000003.1"/>
</dbReference>
<dbReference type="Gene3D" id="3.40.50.2000">
    <property type="entry name" value="Glycogen Phosphorylase B"/>
    <property type="match status" value="1"/>
</dbReference>
<protein>
    <submittedName>
        <fullName evidence="2">Spore maturation protein CgeB</fullName>
    </submittedName>
</protein>
<keyword evidence="3" id="KW-1185">Reference proteome</keyword>
<evidence type="ECO:0000313" key="2">
    <source>
        <dbReference type="EMBL" id="MET3584764.1"/>
    </source>
</evidence>
<proteinExistence type="predicted"/>
<reference evidence="2 3" key="1">
    <citation type="submission" date="2024-06" db="EMBL/GenBank/DDBJ databases">
        <title>Genomic Encyclopedia of Type Strains, Phase IV (KMG-IV): sequencing the most valuable type-strain genomes for metagenomic binning, comparative biology and taxonomic classification.</title>
        <authorList>
            <person name="Goeker M."/>
        </authorList>
    </citation>
    <scope>NUCLEOTIDE SEQUENCE [LARGE SCALE GENOMIC DNA]</scope>
    <source>
        <strain evidence="2 3">DSM 105042</strain>
    </source>
</reference>
<dbReference type="Proteomes" id="UP001549031">
    <property type="component" value="Unassembled WGS sequence"/>
</dbReference>
<dbReference type="SUPFAM" id="SSF53756">
    <property type="entry name" value="UDP-Glycosyltransferase/glycogen phosphorylase"/>
    <property type="match status" value="1"/>
</dbReference>
<evidence type="ECO:0000259" key="1">
    <source>
        <dbReference type="Pfam" id="PF13524"/>
    </source>
</evidence>
<evidence type="ECO:0000313" key="3">
    <source>
        <dbReference type="Proteomes" id="UP001549031"/>
    </source>
</evidence>
<accession>A0ABV2H2N9</accession>
<gene>
    <name evidence="2" type="ORF">ABID21_000865</name>
</gene>